<keyword evidence="1" id="KW-1133">Transmembrane helix</keyword>
<reference evidence="3" key="3">
    <citation type="submission" date="2015-04" db="UniProtKB">
        <authorList>
            <consortium name="EnsemblPlants"/>
        </authorList>
    </citation>
    <scope>IDENTIFICATION</scope>
    <source>
        <strain evidence="3">cv. Jemalong A17</strain>
    </source>
</reference>
<organism evidence="2 4">
    <name type="scientific">Medicago truncatula</name>
    <name type="common">Barrel medic</name>
    <name type="synonym">Medicago tribuloides</name>
    <dbReference type="NCBI Taxonomy" id="3880"/>
    <lineage>
        <taxon>Eukaryota</taxon>
        <taxon>Viridiplantae</taxon>
        <taxon>Streptophyta</taxon>
        <taxon>Embryophyta</taxon>
        <taxon>Tracheophyta</taxon>
        <taxon>Spermatophyta</taxon>
        <taxon>Magnoliopsida</taxon>
        <taxon>eudicotyledons</taxon>
        <taxon>Gunneridae</taxon>
        <taxon>Pentapetalae</taxon>
        <taxon>rosids</taxon>
        <taxon>fabids</taxon>
        <taxon>Fabales</taxon>
        <taxon>Fabaceae</taxon>
        <taxon>Papilionoideae</taxon>
        <taxon>50 kb inversion clade</taxon>
        <taxon>NPAAA clade</taxon>
        <taxon>Hologalegina</taxon>
        <taxon>IRL clade</taxon>
        <taxon>Trifolieae</taxon>
        <taxon>Medicago</taxon>
    </lineage>
</organism>
<dbReference type="EMBL" id="CM001224">
    <property type="protein sequence ID" value="KEH18568.1"/>
    <property type="molecule type" value="Genomic_DNA"/>
</dbReference>
<dbReference type="STRING" id="3880.A0A072TNZ2"/>
<keyword evidence="4" id="KW-1185">Reference proteome</keyword>
<keyword evidence="1 2" id="KW-0812">Transmembrane</keyword>
<feature type="transmembrane region" description="Helical" evidence="1">
    <location>
        <begin position="12"/>
        <end position="32"/>
    </location>
</feature>
<feature type="transmembrane region" description="Helical" evidence="1">
    <location>
        <begin position="272"/>
        <end position="294"/>
    </location>
</feature>
<gene>
    <name evidence="2" type="ordered locus">MTR_8g024270</name>
</gene>
<dbReference type="HOGENOM" id="CLU_082252_1_0_1"/>
<sequence length="295" mass="33134">MVLADGGGGLLSGGGSLSASVIVVGGVVGGWFRDNVSKIVGNGRDTYFWTDPWLGGVALSVRFRRLHDLSVNKNRMVEEMFAKGWGEGGEAREWCRRLWDWEEELAGECRLLLANVIWQDSTADAWSWRLDNSGSYSVRSVYDVLIRDAKVNLLTCGMIAPDAQMCVSGCGEVETTQYLMVSCPIFRELWSHVRAWVGICGADPLYVSDHFLQFTYLAGGAKSRHSFMQLLWLLYVWVLWTVRNNSQFNNTEISINQMVDKVKMHSYWWMKAANAVFVLAVHTWLSCPLLCLGIG</sequence>
<accession>A0A072TNZ2</accession>
<dbReference type="Proteomes" id="UP000002051">
    <property type="component" value="Chromosome 8"/>
</dbReference>
<evidence type="ECO:0000313" key="2">
    <source>
        <dbReference type="EMBL" id="KEH18568.1"/>
    </source>
</evidence>
<name>A0A072TNZ2_MEDTR</name>
<dbReference type="PANTHER" id="PTHR36617">
    <property type="entry name" value="PROTEIN, PUTATIVE-RELATED"/>
    <property type="match status" value="1"/>
</dbReference>
<dbReference type="EnsemblPlants" id="KEH18568">
    <property type="protein sequence ID" value="KEH18568"/>
    <property type="gene ID" value="MTR_8g024270"/>
</dbReference>
<dbReference type="AlphaFoldDB" id="A0A072TNZ2"/>
<dbReference type="PANTHER" id="PTHR36617:SF5">
    <property type="entry name" value="OS05G0421675 PROTEIN"/>
    <property type="match status" value="1"/>
</dbReference>
<protein>
    <submittedName>
        <fullName evidence="2">Transmembrane protein, putative</fullName>
    </submittedName>
</protein>
<evidence type="ECO:0000256" key="1">
    <source>
        <dbReference type="SAM" id="Phobius"/>
    </source>
</evidence>
<reference evidence="2 4" key="2">
    <citation type="journal article" date="2014" name="BMC Genomics">
        <title>An improved genome release (version Mt4.0) for the model legume Medicago truncatula.</title>
        <authorList>
            <person name="Tang H."/>
            <person name="Krishnakumar V."/>
            <person name="Bidwell S."/>
            <person name="Rosen B."/>
            <person name="Chan A."/>
            <person name="Zhou S."/>
            <person name="Gentzbittel L."/>
            <person name="Childs K.L."/>
            <person name="Yandell M."/>
            <person name="Gundlach H."/>
            <person name="Mayer K.F."/>
            <person name="Schwartz D.C."/>
            <person name="Town C.D."/>
        </authorList>
    </citation>
    <scope>GENOME REANNOTATION</scope>
    <source>
        <strain evidence="2">A17</strain>
        <strain evidence="3 4">cv. Jemalong A17</strain>
    </source>
</reference>
<proteinExistence type="predicted"/>
<keyword evidence="1" id="KW-0472">Membrane</keyword>
<evidence type="ECO:0000313" key="3">
    <source>
        <dbReference type="EnsemblPlants" id="KEH18568"/>
    </source>
</evidence>
<evidence type="ECO:0000313" key="4">
    <source>
        <dbReference type="Proteomes" id="UP000002051"/>
    </source>
</evidence>
<reference evidence="2 4" key="1">
    <citation type="journal article" date="2011" name="Nature">
        <title>The Medicago genome provides insight into the evolution of rhizobial symbioses.</title>
        <authorList>
            <person name="Young N.D."/>
            <person name="Debelle F."/>
            <person name="Oldroyd G.E."/>
            <person name="Geurts R."/>
            <person name="Cannon S.B."/>
            <person name="Udvardi M.K."/>
            <person name="Benedito V.A."/>
            <person name="Mayer K.F."/>
            <person name="Gouzy J."/>
            <person name="Schoof H."/>
            <person name="Van de Peer Y."/>
            <person name="Proost S."/>
            <person name="Cook D.R."/>
            <person name="Meyers B.C."/>
            <person name="Spannagl M."/>
            <person name="Cheung F."/>
            <person name="De Mita S."/>
            <person name="Krishnakumar V."/>
            <person name="Gundlach H."/>
            <person name="Zhou S."/>
            <person name="Mudge J."/>
            <person name="Bharti A.K."/>
            <person name="Murray J.D."/>
            <person name="Naoumkina M.A."/>
            <person name="Rosen B."/>
            <person name="Silverstein K.A."/>
            <person name="Tang H."/>
            <person name="Rombauts S."/>
            <person name="Zhao P.X."/>
            <person name="Zhou P."/>
            <person name="Barbe V."/>
            <person name="Bardou P."/>
            <person name="Bechner M."/>
            <person name="Bellec A."/>
            <person name="Berger A."/>
            <person name="Berges H."/>
            <person name="Bidwell S."/>
            <person name="Bisseling T."/>
            <person name="Choisne N."/>
            <person name="Couloux A."/>
            <person name="Denny R."/>
            <person name="Deshpande S."/>
            <person name="Dai X."/>
            <person name="Doyle J.J."/>
            <person name="Dudez A.M."/>
            <person name="Farmer A.D."/>
            <person name="Fouteau S."/>
            <person name="Franken C."/>
            <person name="Gibelin C."/>
            <person name="Gish J."/>
            <person name="Goldstein S."/>
            <person name="Gonzalez A.J."/>
            <person name="Green P.J."/>
            <person name="Hallab A."/>
            <person name="Hartog M."/>
            <person name="Hua A."/>
            <person name="Humphray S.J."/>
            <person name="Jeong D.H."/>
            <person name="Jing Y."/>
            <person name="Jocker A."/>
            <person name="Kenton S.M."/>
            <person name="Kim D.J."/>
            <person name="Klee K."/>
            <person name="Lai H."/>
            <person name="Lang C."/>
            <person name="Lin S."/>
            <person name="Macmil S.L."/>
            <person name="Magdelenat G."/>
            <person name="Matthews L."/>
            <person name="McCorrison J."/>
            <person name="Monaghan E.L."/>
            <person name="Mun J.H."/>
            <person name="Najar F.Z."/>
            <person name="Nicholson C."/>
            <person name="Noirot C."/>
            <person name="O'Bleness M."/>
            <person name="Paule C.R."/>
            <person name="Poulain J."/>
            <person name="Prion F."/>
            <person name="Qin B."/>
            <person name="Qu C."/>
            <person name="Retzel E.F."/>
            <person name="Riddle C."/>
            <person name="Sallet E."/>
            <person name="Samain S."/>
            <person name="Samson N."/>
            <person name="Sanders I."/>
            <person name="Saurat O."/>
            <person name="Scarpelli C."/>
            <person name="Schiex T."/>
            <person name="Segurens B."/>
            <person name="Severin A.J."/>
            <person name="Sherrier D.J."/>
            <person name="Shi R."/>
            <person name="Sims S."/>
            <person name="Singer S.R."/>
            <person name="Sinharoy S."/>
            <person name="Sterck L."/>
            <person name="Viollet A."/>
            <person name="Wang B.B."/>
            <person name="Wang K."/>
            <person name="Wang M."/>
            <person name="Wang X."/>
            <person name="Warfsmann J."/>
            <person name="Weissenbach J."/>
            <person name="White D.D."/>
            <person name="White J.D."/>
            <person name="Wiley G.B."/>
            <person name="Wincker P."/>
            <person name="Xing Y."/>
            <person name="Yang L."/>
            <person name="Yao Z."/>
            <person name="Ying F."/>
            <person name="Zhai J."/>
            <person name="Zhou L."/>
            <person name="Zuber A."/>
            <person name="Denarie J."/>
            <person name="Dixon R.A."/>
            <person name="May G.D."/>
            <person name="Schwartz D.C."/>
            <person name="Rogers J."/>
            <person name="Quetier F."/>
            <person name="Town C.D."/>
            <person name="Roe B.A."/>
        </authorList>
    </citation>
    <scope>NUCLEOTIDE SEQUENCE [LARGE SCALE GENOMIC DNA]</scope>
    <source>
        <strain evidence="2">A17</strain>
        <strain evidence="3 4">cv. Jemalong A17</strain>
    </source>
</reference>